<dbReference type="EMBL" id="CP011805">
    <property type="protein sequence ID" value="AKM08637.1"/>
    <property type="molecule type" value="Genomic_DNA"/>
</dbReference>
<dbReference type="AlphaFoldDB" id="A0A0G3XBT2"/>
<gene>
    <name evidence="2" type="ORF">AM2010_2582</name>
</gene>
<dbReference type="PATRIC" id="fig|543877.4.peg.2620"/>
<evidence type="ECO:0000313" key="2">
    <source>
        <dbReference type="EMBL" id="AKM08637.1"/>
    </source>
</evidence>
<keyword evidence="3" id="KW-1185">Reference proteome</keyword>
<proteinExistence type="predicted"/>
<dbReference type="KEGG" id="amx:AM2010_2582"/>
<dbReference type="Proteomes" id="UP000037643">
    <property type="component" value="Chromosome"/>
</dbReference>
<dbReference type="SUPFAM" id="SSF54427">
    <property type="entry name" value="NTF2-like"/>
    <property type="match status" value="1"/>
</dbReference>
<accession>A0A0G3XBT2</accession>
<protein>
    <recommendedName>
        <fullName evidence="1">SnoaL-like domain-containing protein</fullName>
    </recommendedName>
</protein>
<name>A0A0G3XBT2_9SPHN</name>
<dbReference type="InterPro" id="IPR037401">
    <property type="entry name" value="SnoaL-like"/>
</dbReference>
<organism evidence="2 3">
    <name type="scientific">Pelagerythrobacter marensis</name>
    <dbReference type="NCBI Taxonomy" id="543877"/>
    <lineage>
        <taxon>Bacteria</taxon>
        <taxon>Pseudomonadati</taxon>
        <taxon>Pseudomonadota</taxon>
        <taxon>Alphaproteobacteria</taxon>
        <taxon>Sphingomonadales</taxon>
        <taxon>Erythrobacteraceae</taxon>
        <taxon>Pelagerythrobacter</taxon>
    </lineage>
</organism>
<dbReference type="Pfam" id="PF12680">
    <property type="entry name" value="SnoaL_2"/>
    <property type="match status" value="1"/>
</dbReference>
<evidence type="ECO:0000259" key="1">
    <source>
        <dbReference type="Pfam" id="PF12680"/>
    </source>
</evidence>
<reference evidence="2 3" key="1">
    <citation type="submission" date="2015-06" db="EMBL/GenBank/DDBJ databases">
        <authorList>
            <person name="Kim K.M."/>
        </authorList>
    </citation>
    <scope>NUCLEOTIDE SEQUENCE [LARGE SCALE GENOMIC DNA]</scope>
    <source>
        <strain evidence="2 3">KCTC 22370</strain>
    </source>
</reference>
<dbReference type="Gene3D" id="3.10.450.50">
    <property type="match status" value="1"/>
</dbReference>
<dbReference type="InterPro" id="IPR032710">
    <property type="entry name" value="NTF2-like_dom_sf"/>
</dbReference>
<evidence type="ECO:0000313" key="3">
    <source>
        <dbReference type="Proteomes" id="UP000037643"/>
    </source>
</evidence>
<dbReference type="OrthoDB" id="9781757at2"/>
<sequence>MTTNTERVVRFFDHWHAARIDDMVAMFAPDGRFHFSATTKPPAVGHDEIRKFLTDYSDLSVTKRLRINAIAQAGPDVFYEAVEDFDLANGRRVITPYAGVVRVENGRFTDWRDYFDRATIDGQVAGEYGLPHYALELLERPED</sequence>
<dbReference type="STRING" id="543877.AM2010_2582"/>
<dbReference type="RefSeq" id="WP_053044090.1">
    <property type="nucleotide sequence ID" value="NZ_CP011805.1"/>
</dbReference>
<feature type="domain" description="SnoaL-like" evidence="1">
    <location>
        <begin position="8"/>
        <end position="111"/>
    </location>
</feature>